<dbReference type="Proteomes" id="UP000622890">
    <property type="component" value="Unassembled WGS sequence"/>
</dbReference>
<dbReference type="Pfam" id="PF06666">
    <property type="entry name" value="DUF1173"/>
    <property type="match status" value="1"/>
</dbReference>
<proteinExistence type="predicted"/>
<evidence type="ECO:0000256" key="1">
    <source>
        <dbReference type="SAM" id="MobiDB-lite"/>
    </source>
</evidence>
<organism evidence="2 3">
    <name type="scientific">Noviherbaspirillum pedocola</name>
    <dbReference type="NCBI Taxonomy" id="2801341"/>
    <lineage>
        <taxon>Bacteria</taxon>
        <taxon>Pseudomonadati</taxon>
        <taxon>Pseudomonadota</taxon>
        <taxon>Betaproteobacteria</taxon>
        <taxon>Burkholderiales</taxon>
        <taxon>Oxalobacteraceae</taxon>
        <taxon>Noviherbaspirillum</taxon>
    </lineage>
</organism>
<dbReference type="AlphaFoldDB" id="A0A934SVL0"/>
<sequence length="423" mass="46713">MSTQKTYPIVVGKDTFAPNQQVPESAAFVSALAFAHRKDITRCLCEPSRPVQLVVKHYGSGTKGAHYGLARWQGTGLDHALDCQFFSEEVADSDAGASRPAFEDLDGGRIRVHLARPLGLAQPGATTQPRHPGKDTPAASHRQRANDTALLFKLWRCANLNIHRGREAGWFNASLRLVHAASTLVIDRVGNTLEHRLLVGAEASGRKALAHNAQVLEQAARAPGRLFVIGRLKVPTTAQQAKAQFLLPLRDFAGLPRILVTAQMLHQFLAKRALLQNLLQRQDGNVVVICCIEPASREWWKCIDIAGMATSRTMIPVESSYEITMADHLVAQSRTFVKPLHADEMRRDEDQRPDFILLDTLPRTVIEVWGMQTDEYLKNKALRLAKYREKAIPVLSWDAARGDALPPLPPVTRPPAPAPGSFT</sequence>
<comment type="caution">
    <text evidence="2">The sequence shown here is derived from an EMBL/GenBank/DDBJ whole genome shotgun (WGS) entry which is preliminary data.</text>
</comment>
<dbReference type="InterPro" id="IPR009553">
    <property type="entry name" value="DUF1173"/>
</dbReference>
<reference evidence="2" key="1">
    <citation type="submission" date="2021-01" db="EMBL/GenBank/DDBJ databases">
        <title>Genome sequence of strain Noviherbaspirillum sp. DKR-6.</title>
        <authorList>
            <person name="Chaudhary D.K."/>
        </authorList>
    </citation>
    <scope>NUCLEOTIDE SEQUENCE</scope>
    <source>
        <strain evidence="2">DKR-6</strain>
    </source>
</reference>
<dbReference type="RefSeq" id="WP_200592881.1">
    <property type="nucleotide sequence ID" value="NZ_JAEPBG010000006.1"/>
</dbReference>
<feature type="region of interest" description="Disordered" evidence="1">
    <location>
        <begin position="120"/>
        <end position="142"/>
    </location>
</feature>
<dbReference type="EMBL" id="JAEPBG010000006">
    <property type="protein sequence ID" value="MBK4735951.1"/>
    <property type="molecule type" value="Genomic_DNA"/>
</dbReference>
<evidence type="ECO:0000313" key="3">
    <source>
        <dbReference type="Proteomes" id="UP000622890"/>
    </source>
</evidence>
<accession>A0A934SVL0</accession>
<name>A0A934SVL0_9BURK</name>
<evidence type="ECO:0000313" key="2">
    <source>
        <dbReference type="EMBL" id="MBK4735951.1"/>
    </source>
</evidence>
<keyword evidence="3" id="KW-1185">Reference proteome</keyword>
<protein>
    <submittedName>
        <fullName evidence="2">DUF1173 family protein</fullName>
    </submittedName>
</protein>
<gene>
    <name evidence="2" type="ORF">JJB74_15125</name>
</gene>